<dbReference type="GO" id="GO:0009279">
    <property type="term" value="C:cell outer membrane"/>
    <property type="evidence" value="ECO:0007669"/>
    <property type="project" value="UniProtKB-SubCell"/>
</dbReference>
<name>A0A1G7N9J9_9SPHI</name>
<gene>
    <name evidence="8" type="ORF">SAMN05216464_12538</name>
</gene>
<keyword evidence="5" id="KW-0998">Cell outer membrane</keyword>
<dbReference type="Pfam" id="PF07980">
    <property type="entry name" value="SusD_RagB"/>
    <property type="match status" value="1"/>
</dbReference>
<keyword evidence="9" id="KW-1185">Reference proteome</keyword>
<keyword evidence="3" id="KW-0732">Signal</keyword>
<feature type="domain" description="SusD-like N-terminal" evidence="7">
    <location>
        <begin position="90"/>
        <end position="228"/>
    </location>
</feature>
<dbReference type="InterPro" id="IPR012944">
    <property type="entry name" value="SusD_RagB_dom"/>
</dbReference>
<accession>A0A1G7N9J9</accession>
<protein>
    <submittedName>
        <fullName evidence="8">RagB/SusD domain-containing protein</fullName>
    </submittedName>
</protein>
<dbReference type="Gene3D" id="1.25.40.390">
    <property type="match status" value="1"/>
</dbReference>
<keyword evidence="4" id="KW-0472">Membrane</keyword>
<evidence type="ECO:0000313" key="9">
    <source>
        <dbReference type="Proteomes" id="UP000199072"/>
    </source>
</evidence>
<dbReference type="STRING" id="1391627.SAMN05216464_12538"/>
<dbReference type="RefSeq" id="WP_162842814.1">
    <property type="nucleotide sequence ID" value="NZ_FNAI01000025.1"/>
</dbReference>
<sequence>MKRIYYLYSIVVGLSALLTITSSCKKFVEISPPETQAELSKIFADDQTANSATVGLYSQMLGGSLSFCNGGITLYAALSSDELTNLSSNSNYDPFKTNSLLSSTSIINSTFWIGPYKNIYQINAILEGLQNSKTLSANLKDQLQGEMLYSRALHYFYLVNLYGEVPLVTGTDYQVNAVMPRTTVDKIYDQIIADLKQAHTLLSNSYASSTNQRPNRDAAAALLARVDLYKGNWAESESMATEVINSGRYTLESLTNAFVSTSKETIYQISKQTGNVSEASSFIPSSTTAKPTFSIGSNLMAAFESGDNRKTTWLKSNTVSGVAYYYPYKYKVRTSTPITEYLVIMRLAEQYLIRAEARANLNNLSSAIDDIDKIRSRAGLLTIKSQNPAIGKSDLLIAILKERQTELFTEWGNRWFDLKRTGNADAILAPIKAPNWQSTDKLYPIPSPQILVNPFLTQNNGYTN</sequence>
<dbReference type="PROSITE" id="PS51257">
    <property type="entry name" value="PROKAR_LIPOPROTEIN"/>
    <property type="match status" value="1"/>
</dbReference>
<evidence type="ECO:0000259" key="7">
    <source>
        <dbReference type="Pfam" id="PF14322"/>
    </source>
</evidence>
<evidence type="ECO:0000256" key="5">
    <source>
        <dbReference type="ARBA" id="ARBA00023237"/>
    </source>
</evidence>
<dbReference type="InterPro" id="IPR033985">
    <property type="entry name" value="SusD-like_N"/>
</dbReference>
<dbReference type="InterPro" id="IPR011990">
    <property type="entry name" value="TPR-like_helical_dom_sf"/>
</dbReference>
<dbReference type="Pfam" id="PF14322">
    <property type="entry name" value="SusD-like_3"/>
    <property type="match status" value="1"/>
</dbReference>
<evidence type="ECO:0000259" key="6">
    <source>
        <dbReference type="Pfam" id="PF07980"/>
    </source>
</evidence>
<proteinExistence type="inferred from homology"/>
<comment type="similarity">
    <text evidence="2">Belongs to the SusD family.</text>
</comment>
<evidence type="ECO:0000256" key="3">
    <source>
        <dbReference type="ARBA" id="ARBA00022729"/>
    </source>
</evidence>
<dbReference type="Proteomes" id="UP000199072">
    <property type="component" value="Unassembled WGS sequence"/>
</dbReference>
<comment type="subcellular location">
    <subcellularLocation>
        <location evidence="1">Cell outer membrane</location>
    </subcellularLocation>
</comment>
<reference evidence="8 9" key="1">
    <citation type="submission" date="2016-10" db="EMBL/GenBank/DDBJ databases">
        <authorList>
            <person name="de Groot N.N."/>
        </authorList>
    </citation>
    <scope>NUCLEOTIDE SEQUENCE [LARGE SCALE GENOMIC DNA]</scope>
    <source>
        <strain evidence="8 9">47C3B</strain>
    </source>
</reference>
<dbReference type="SUPFAM" id="SSF48452">
    <property type="entry name" value="TPR-like"/>
    <property type="match status" value="1"/>
</dbReference>
<evidence type="ECO:0000256" key="1">
    <source>
        <dbReference type="ARBA" id="ARBA00004442"/>
    </source>
</evidence>
<dbReference type="CDD" id="cd08977">
    <property type="entry name" value="SusD"/>
    <property type="match status" value="1"/>
</dbReference>
<evidence type="ECO:0000256" key="2">
    <source>
        <dbReference type="ARBA" id="ARBA00006275"/>
    </source>
</evidence>
<feature type="domain" description="RagB/SusD" evidence="6">
    <location>
        <begin position="318"/>
        <end position="462"/>
    </location>
</feature>
<dbReference type="EMBL" id="FNAI01000025">
    <property type="protein sequence ID" value="SDF70654.1"/>
    <property type="molecule type" value="Genomic_DNA"/>
</dbReference>
<dbReference type="AlphaFoldDB" id="A0A1G7N9J9"/>
<organism evidence="8 9">
    <name type="scientific">Mucilaginibacter pineti</name>
    <dbReference type="NCBI Taxonomy" id="1391627"/>
    <lineage>
        <taxon>Bacteria</taxon>
        <taxon>Pseudomonadati</taxon>
        <taxon>Bacteroidota</taxon>
        <taxon>Sphingobacteriia</taxon>
        <taxon>Sphingobacteriales</taxon>
        <taxon>Sphingobacteriaceae</taxon>
        <taxon>Mucilaginibacter</taxon>
    </lineage>
</organism>
<evidence type="ECO:0000313" key="8">
    <source>
        <dbReference type="EMBL" id="SDF70654.1"/>
    </source>
</evidence>
<evidence type="ECO:0000256" key="4">
    <source>
        <dbReference type="ARBA" id="ARBA00023136"/>
    </source>
</evidence>